<dbReference type="GO" id="GO:0051287">
    <property type="term" value="F:NAD binding"/>
    <property type="evidence" value="ECO:0007669"/>
    <property type="project" value="UniProtKB-ARBA"/>
</dbReference>
<dbReference type="NCBIfam" id="NF002521">
    <property type="entry name" value="PRK01911.1"/>
    <property type="match status" value="1"/>
</dbReference>
<feature type="binding site" evidence="6">
    <location>
        <position position="171"/>
    </location>
    <ligand>
        <name>NAD(+)</name>
        <dbReference type="ChEBI" id="CHEBI:57540"/>
    </ligand>
</feature>
<keyword evidence="2 6" id="KW-0418">Kinase</keyword>
<keyword evidence="3 6" id="KW-0521">NADP</keyword>
<dbReference type="GO" id="GO:0019674">
    <property type="term" value="P:NAD+ metabolic process"/>
    <property type="evidence" value="ECO:0007669"/>
    <property type="project" value="InterPro"/>
</dbReference>
<feature type="binding site" evidence="6">
    <location>
        <begin position="141"/>
        <end position="142"/>
    </location>
    <ligand>
        <name>NAD(+)</name>
        <dbReference type="ChEBI" id="CHEBI:57540"/>
    </ligand>
</feature>
<keyword evidence="6" id="KW-0547">Nucleotide-binding</keyword>
<dbReference type="EMBL" id="JAAABJ010000372">
    <property type="protein sequence ID" value="NAW50626.1"/>
    <property type="molecule type" value="Genomic_DNA"/>
</dbReference>
<dbReference type="GO" id="GO:0005524">
    <property type="term" value="F:ATP binding"/>
    <property type="evidence" value="ECO:0007669"/>
    <property type="project" value="UniProtKB-KW"/>
</dbReference>
<feature type="binding site" evidence="6">
    <location>
        <begin position="182"/>
        <end position="187"/>
    </location>
    <ligand>
        <name>NAD(+)</name>
        <dbReference type="ChEBI" id="CHEBI:57540"/>
    </ligand>
</feature>
<dbReference type="GO" id="GO:0046872">
    <property type="term" value="F:metal ion binding"/>
    <property type="evidence" value="ECO:0007669"/>
    <property type="project" value="UniProtKB-UniRule"/>
</dbReference>
<keyword evidence="1 6" id="KW-0808">Transferase</keyword>
<dbReference type="EC" id="2.7.1.23" evidence="6"/>
<reference evidence="7 8" key="1">
    <citation type="submission" date="2019-11" db="EMBL/GenBank/DDBJ databases">
        <title>Characterization of Elizabethkingia argenteiflava sp. nov., isolated from inner surface of Soybean Pods.</title>
        <authorList>
            <person name="Mo S."/>
        </authorList>
    </citation>
    <scope>NUCLEOTIDE SEQUENCE [LARGE SCALE GENOMIC DNA]</scope>
    <source>
        <strain evidence="7 8">YB22</strain>
    </source>
</reference>
<dbReference type="AlphaFoldDB" id="A0A845PUQ7"/>
<comment type="similarity">
    <text evidence="6">Belongs to the NAD kinase family.</text>
</comment>
<dbReference type="HAMAP" id="MF_00361">
    <property type="entry name" value="NAD_kinase"/>
    <property type="match status" value="1"/>
</dbReference>
<evidence type="ECO:0000256" key="1">
    <source>
        <dbReference type="ARBA" id="ARBA00022679"/>
    </source>
</evidence>
<dbReference type="RefSeq" id="WP_166518950.1">
    <property type="nucleotide sequence ID" value="NZ_JAAABJ010000372.1"/>
</dbReference>
<dbReference type="GO" id="GO:0006741">
    <property type="term" value="P:NADP+ biosynthetic process"/>
    <property type="evidence" value="ECO:0007669"/>
    <property type="project" value="UniProtKB-UniRule"/>
</dbReference>
<evidence type="ECO:0000313" key="8">
    <source>
        <dbReference type="Proteomes" id="UP000553459"/>
    </source>
</evidence>
<dbReference type="GO" id="GO:0005737">
    <property type="term" value="C:cytoplasm"/>
    <property type="evidence" value="ECO:0007669"/>
    <property type="project" value="UniProtKB-SubCell"/>
</dbReference>
<comment type="caution">
    <text evidence="6">Lacks conserved residue(s) required for the propagation of feature annotation.</text>
</comment>
<protein>
    <recommendedName>
        <fullName evidence="6">NAD kinase</fullName>
        <ecNumber evidence="6">2.7.1.23</ecNumber>
    </recommendedName>
    <alternativeName>
        <fullName evidence="6">ATP-dependent NAD kinase</fullName>
    </alternativeName>
</protein>
<dbReference type="InterPro" id="IPR017438">
    <property type="entry name" value="ATP-NAD_kinase_N"/>
</dbReference>
<name>A0A845PUQ7_9FLAO</name>
<dbReference type="SUPFAM" id="SSF111331">
    <property type="entry name" value="NAD kinase/diacylglycerol kinase-like"/>
    <property type="match status" value="1"/>
</dbReference>
<dbReference type="Gene3D" id="2.60.200.30">
    <property type="entry name" value="Probable inorganic polyphosphate/atp-NAD kinase, domain 2"/>
    <property type="match status" value="1"/>
</dbReference>
<dbReference type="GO" id="GO:0003951">
    <property type="term" value="F:NAD+ kinase activity"/>
    <property type="evidence" value="ECO:0007669"/>
    <property type="project" value="UniProtKB-UniRule"/>
</dbReference>
<dbReference type="InterPro" id="IPR002504">
    <property type="entry name" value="NADK"/>
</dbReference>
<feature type="binding site" evidence="6">
    <location>
        <begin position="71"/>
        <end position="72"/>
    </location>
    <ligand>
        <name>NAD(+)</name>
        <dbReference type="ChEBI" id="CHEBI:57540"/>
    </ligand>
</feature>
<comment type="function">
    <text evidence="6">Involved in the regulation of the intracellular balance of NAD and NADP, and is a key enzyme in the biosynthesis of NADP. Catalyzes specifically the phosphorylation on 2'-hydroxyl of the adenosine moiety of NAD to yield NADP.</text>
</comment>
<dbReference type="Pfam" id="PF01513">
    <property type="entry name" value="NAD_kinase"/>
    <property type="match status" value="1"/>
</dbReference>
<comment type="subcellular location">
    <subcellularLocation>
        <location evidence="6">Cytoplasm</location>
    </subcellularLocation>
</comment>
<evidence type="ECO:0000313" key="7">
    <source>
        <dbReference type="EMBL" id="NAW50626.1"/>
    </source>
</evidence>
<gene>
    <name evidence="6" type="primary">nadK</name>
    <name evidence="7" type="ORF">GNY06_04235</name>
</gene>
<evidence type="ECO:0000256" key="5">
    <source>
        <dbReference type="ARBA" id="ARBA00047925"/>
    </source>
</evidence>
<keyword evidence="6" id="KW-0963">Cytoplasm</keyword>
<evidence type="ECO:0000256" key="6">
    <source>
        <dbReference type="HAMAP-Rule" id="MF_00361"/>
    </source>
</evidence>
<keyword evidence="4 6" id="KW-0520">NAD</keyword>
<dbReference type="Proteomes" id="UP000553459">
    <property type="component" value="Unassembled WGS sequence"/>
</dbReference>
<comment type="cofactor">
    <cofactor evidence="6">
        <name>a divalent metal cation</name>
        <dbReference type="ChEBI" id="CHEBI:60240"/>
    </cofactor>
</comment>
<proteinExistence type="inferred from homology"/>
<evidence type="ECO:0000256" key="2">
    <source>
        <dbReference type="ARBA" id="ARBA00022777"/>
    </source>
</evidence>
<dbReference type="PANTHER" id="PTHR20275:SF6">
    <property type="entry name" value="NAD KINASE 2, CHLOROPLASTIC"/>
    <property type="match status" value="1"/>
</dbReference>
<comment type="caution">
    <text evidence="7">The sequence shown here is derived from an EMBL/GenBank/DDBJ whole genome shotgun (WGS) entry which is preliminary data.</text>
</comment>
<dbReference type="InterPro" id="IPR017437">
    <property type="entry name" value="ATP-NAD_kinase_PpnK-typ_C"/>
</dbReference>
<dbReference type="Pfam" id="PF20143">
    <property type="entry name" value="NAD_kinase_C"/>
    <property type="match status" value="1"/>
</dbReference>
<evidence type="ECO:0000256" key="4">
    <source>
        <dbReference type="ARBA" id="ARBA00023027"/>
    </source>
</evidence>
<keyword evidence="6" id="KW-0067">ATP-binding</keyword>
<feature type="active site" description="Proton acceptor" evidence="6">
    <location>
        <position position="71"/>
    </location>
</feature>
<dbReference type="InterPro" id="IPR016064">
    <property type="entry name" value="NAD/diacylglycerol_kinase_sf"/>
</dbReference>
<dbReference type="Gene3D" id="3.40.50.10330">
    <property type="entry name" value="Probable inorganic polyphosphate/atp-NAD kinase, domain 1"/>
    <property type="match status" value="1"/>
</dbReference>
<feature type="binding site" evidence="6">
    <location>
        <position position="206"/>
    </location>
    <ligand>
        <name>NAD(+)</name>
        <dbReference type="ChEBI" id="CHEBI:57540"/>
    </ligand>
</feature>
<keyword evidence="8" id="KW-1185">Reference proteome</keyword>
<dbReference type="PANTHER" id="PTHR20275">
    <property type="entry name" value="NAD KINASE"/>
    <property type="match status" value="1"/>
</dbReference>
<evidence type="ECO:0000256" key="3">
    <source>
        <dbReference type="ARBA" id="ARBA00022857"/>
    </source>
</evidence>
<sequence length="286" mass="32411">MKAAIYTQKRDLDTFLYLSKFISELDSKNVSAVLHKDTAEELRFSKIFATFSNKEDLKKQEIDYFFSFGGDGTILNALIFIQDLGIPVIGVNTGRLGFLACFTKEEIFTNLDKILDHELSVTQRSVIKVNNVNIDFPFALNDVSISRKETTSMITIDSYINDEFLNVFWGDGLIVSTPTGSTAYSLSCGGPIISPENDNFVITPIAPHNLNVRPLILKDDVKIRLKVESRVPQYSLSLDSRLYHIDTLEEISLEKAPFTLSLVQPRDISFFETIRHKLLWGNDKRN</sequence>
<organism evidence="7 8">
    <name type="scientific">Elizabethkingia argenteiflava</name>
    <dbReference type="NCBI Taxonomy" id="2681556"/>
    <lineage>
        <taxon>Bacteria</taxon>
        <taxon>Pseudomonadati</taxon>
        <taxon>Bacteroidota</taxon>
        <taxon>Flavobacteriia</taxon>
        <taxon>Flavobacteriales</taxon>
        <taxon>Weeksellaceae</taxon>
        <taxon>Elizabethkingia</taxon>
    </lineage>
</organism>
<comment type="catalytic activity">
    <reaction evidence="5 6">
        <text>NAD(+) + ATP = ADP + NADP(+) + H(+)</text>
        <dbReference type="Rhea" id="RHEA:18629"/>
        <dbReference type="ChEBI" id="CHEBI:15378"/>
        <dbReference type="ChEBI" id="CHEBI:30616"/>
        <dbReference type="ChEBI" id="CHEBI:57540"/>
        <dbReference type="ChEBI" id="CHEBI:58349"/>
        <dbReference type="ChEBI" id="CHEBI:456216"/>
        <dbReference type="EC" id="2.7.1.23"/>
    </reaction>
</comment>
<accession>A0A845PUQ7</accession>